<evidence type="ECO:0000313" key="4">
    <source>
        <dbReference type="Proteomes" id="UP000092482"/>
    </source>
</evidence>
<proteinExistence type="predicted"/>
<gene>
    <name evidence="3" type="ORF">SGUI_2036</name>
</gene>
<feature type="domain" description="LTD" evidence="2">
    <location>
        <begin position="29"/>
        <end position="150"/>
    </location>
</feature>
<dbReference type="AlphaFoldDB" id="A0A1B1NDC3"/>
<evidence type="ECO:0000313" key="3">
    <source>
        <dbReference type="EMBL" id="ANS79432.1"/>
    </source>
</evidence>
<keyword evidence="1" id="KW-0732">Signal</keyword>
<dbReference type="STRING" id="1758689.SGUI_2036"/>
<dbReference type="InterPro" id="IPR001322">
    <property type="entry name" value="Lamin_tail_dom"/>
</dbReference>
<name>A0A1B1NDC3_9MICO</name>
<protein>
    <submittedName>
        <fullName evidence="3">Competence-like protein</fullName>
    </submittedName>
</protein>
<dbReference type="Gene3D" id="2.60.40.1260">
    <property type="entry name" value="Lamin Tail domain"/>
    <property type="match status" value="1"/>
</dbReference>
<dbReference type="RefSeq" id="WP_066639709.1">
    <property type="nucleotide sequence ID" value="NZ_CP014989.1"/>
</dbReference>
<organism evidence="3 4">
    <name type="scientific">Serinicoccus hydrothermalis</name>
    <dbReference type="NCBI Taxonomy" id="1758689"/>
    <lineage>
        <taxon>Bacteria</taxon>
        <taxon>Bacillati</taxon>
        <taxon>Actinomycetota</taxon>
        <taxon>Actinomycetes</taxon>
        <taxon>Micrococcales</taxon>
        <taxon>Ornithinimicrobiaceae</taxon>
        <taxon>Serinicoccus</taxon>
    </lineage>
</organism>
<reference evidence="3 4" key="1">
    <citation type="submission" date="2016-03" db="EMBL/GenBank/DDBJ databases">
        <title>Shallow-sea hydrothermal system.</title>
        <authorList>
            <person name="Tang K."/>
        </authorList>
    </citation>
    <scope>NUCLEOTIDE SEQUENCE [LARGE SCALE GENOMIC DNA]</scope>
    <source>
        <strain evidence="3 4">JLT9</strain>
    </source>
</reference>
<accession>A0A1B1NDC3</accession>
<dbReference type="InterPro" id="IPR036415">
    <property type="entry name" value="Lamin_tail_dom_sf"/>
</dbReference>
<dbReference type="Pfam" id="PF00932">
    <property type="entry name" value="LTD"/>
    <property type="match status" value="1"/>
</dbReference>
<dbReference type="KEGG" id="serj:SGUI_2036"/>
<feature type="chain" id="PRO_5038988188" evidence="1">
    <location>
        <begin position="27"/>
        <end position="160"/>
    </location>
</feature>
<evidence type="ECO:0000256" key="1">
    <source>
        <dbReference type="SAM" id="SignalP"/>
    </source>
</evidence>
<dbReference type="SUPFAM" id="SSF74853">
    <property type="entry name" value="Lamin A/C globular tail domain"/>
    <property type="match status" value="1"/>
</dbReference>
<feature type="signal peptide" evidence="1">
    <location>
        <begin position="1"/>
        <end position="26"/>
    </location>
</feature>
<keyword evidence="4" id="KW-1185">Reference proteome</keyword>
<evidence type="ECO:0000259" key="2">
    <source>
        <dbReference type="PROSITE" id="PS51841"/>
    </source>
</evidence>
<dbReference type="Proteomes" id="UP000092482">
    <property type="component" value="Chromosome"/>
</dbReference>
<dbReference type="PROSITE" id="PS51841">
    <property type="entry name" value="LTD"/>
    <property type="match status" value="1"/>
</dbReference>
<dbReference type="EMBL" id="CP014989">
    <property type="protein sequence ID" value="ANS79432.1"/>
    <property type="molecule type" value="Genomic_DNA"/>
</dbReference>
<sequence>MFSTPARLLSALGATTVLTAALALGAGPVPSVEAASALRFTTFVADPAGKDDRTNAHINREKISVKNTGRSTVTLSGYTIRDKQNHSFTFPKNTTVKPGKTVTVHTGKGTNGSGRFYWGQGNYVWNNTPGDTATLRSSGGSVQDTCTFTASKHPSGTTTC</sequence>